<dbReference type="OMA" id="YANQQHD"/>
<evidence type="ECO:0000256" key="7">
    <source>
        <dbReference type="ARBA" id="ARBA00022771"/>
    </source>
</evidence>
<dbReference type="InterPro" id="IPR013010">
    <property type="entry name" value="Znf_SIAH"/>
</dbReference>
<proteinExistence type="inferred from homology"/>
<reference evidence="13" key="1">
    <citation type="submission" date="2015-04" db="UniProtKB">
        <authorList>
            <consortium name="EnsemblPlants"/>
        </authorList>
    </citation>
    <scope>IDENTIFICATION</scope>
    <source>
        <strain evidence="13">SL10</strain>
    </source>
</reference>
<protein>
    <recommendedName>
        <fullName evidence="4">RING-type E3 ubiquitin transferase</fullName>
        <ecNumber evidence="4">2.3.2.27</ecNumber>
    </recommendedName>
</protein>
<evidence type="ECO:0000256" key="2">
    <source>
        <dbReference type="ARBA" id="ARBA00004906"/>
    </source>
</evidence>
<keyword evidence="8" id="KW-0833">Ubl conjugation pathway</keyword>
<evidence type="ECO:0000259" key="12">
    <source>
        <dbReference type="PROSITE" id="PS51081"/>
    </source>
</evidence>
<evidence type="ECO:0000256" key="1">
    <source>
        <dbReference type="ARBA" id="ARBA00000900"/>
    </source>
</evidence>
<dbReference type="EnsemblPlants" id="ONIVA01G01710.1">
    <property type="protein sequence ID" value="ONIVA01G01710.1"/>
    <property type="gene ID" value="ONIVA01G01710"/>
</dbReference>
<comment type="pathway">
    <text evidence="2">Protein modification; protein ubiquitination.</text>
</comment>
<feature type="domain" description="SIAH-type" evidence="12">
    <location>
        <begin position="106"/>
        <end position="162"/>
    </location>
</feature>
<dbReference type="EC" id="2.3.2.27" evidence="4"/>
<dbReference type="Proteomes" id="UP000006591">
    <property type="component" value="Chromosome 1"/>
</dbReference>
<accession>A0A0E0FFK2</accession>
<dbReference type="SUPFAM" id="SSF57850">
    <property type="entry name" value="RING/U-box"/>
    <property type="match status" value="1"/>
</dbReference>
<comment type="catalytic activity">
    <reaction evidence="1">
        <text>S-ubiquitinyl-[E2 ubiquitin-conjugating enzyme]-L-cysteine + [acceptor protein]-L-lysine = [E2 ubiquitin-conjugating enzyme]-L-cysteine + N(6)-ubiquitinyl-[acceptor protein]-L-lysine.</text>
        <dbReference type="EC" id="2.3.2.27"/>
    </reaction>
</comment>
<keyword evidence="14" id="KW-1185">Reference proteome</keyword>
<dbReference type="AlphaFoldDB" id="A0A0E0FFK2"/>
<dbReference type="Gramene" id="ONIVA01G01710.1">
    <property type="protein sequence ID" value="ONIVA01G01710.1"/>
    <property type="gene ID" value="ONIVA01G01710"/>
</dbReference>
<keyword evidence="9" id="KW-0862">Zinc</keyword>
<evidence type="ECO:0000256" key="5">
    <source>
        <dbReference type="ARBA" id="ARBA00022679"/>
    </source>
</evidence>
<organism evidence="13">
    <name type="scientific">Oryza nivara</name>
    <name type="common">Indian wild rice</name>
    <name type="synonym">Oryza sativa f. spontanea</name>
    <dbReference type="NCBI Taxonomy" id="4536"/>
    <lineage>
        <taxon>Eukaryota</taxon>
        <taxon>Viridiplantae</taxon>
        <taxon>Streptophyta</taxon>
        <taxon>Embryophyta</taxon>
        <taxon>Tracheophyta</taxon>
        <taxon>Spermatophyta</taxon>
        <taxon>Magnoliopsida</taxon>
        <taxon>Liliopsida</taxon>
        <taxon>Poales</taxon>
        <taxon>Poaceae</taxon>
        <taxon>BOP clade</taxon>
        <taxon>Oryzoideae</taxon>
        <taxon>Oryzeae</taxon>
        <taxon>Oryzinae</taxon>
        <taxon>Oryza</taxon>
    </lineage>
</organism>
<keyword evidence="5" id="KW-0808">Transferase</keyword>
<name>A0A0E0FFK2_ORYNI</name>
<sequence>MQNEKTDAADCGAPKRPRTTAGGLYAYANQQHDGEDETTETGGYSIERDALECGICFMPFQAEIYMCNNGHAACGSCCAGMHRACPSCRQPIGDIRCRPLEKAVAAISSPCKFRVSGCMKILGYTERRSHEASCPHAPCRCPFDGCYYQGSMLYHHIQEEHATDGVDVAIRRCTAVTLHRSKPFHVLLNRGGTRVFVLPNGGDVPMGRSLSLVTVGPPPLPPPPPQRGTPYAIKVGAVDGLDQLSISGTIPRVRCVQGFEAKSFLFVPDAYWGSSGTIDVAVTIG</sequence>
<dbReference type="PANTHER" id="PTHR46632">
    <property type="entry name" value="E3 UBIQUITIN-PROTEIN LIGASE SINA-LIKE 4"/>
    <property type="match status" value="1"/>
</dbReference>
<dbReference type="GO" id="GO:0008270">
    <property type="term" value="F:zinc ion binding"/>
    <property type="evidence" value="ECO:0007669"/>
    <property type="project" value="UniProtKB-KW"/>
</dbReference>
<dbReference type="CDD" id="cd16571">
    <property type="entry name" value="RING-HC_SIAHs"/>
    <property type="match status" value="1"/>
</dbReference>
<evidence type="ECO:0000313" key="13">
    <source>
        <dbReference type="EnsemblPlants" id="ONIVA01G01710.1"/>
    </source>
</evidence>
<dbReference type="InterPro" id="IPR049548">
    <property type="entry name" value="Sina-like_RING"/>
</dbReference>
<dbReference type="SUPFAM" id="SSF49599">
    <property type="entry name" value="TRAF domain-like"/>
    <property type="match status" value="1"/>
</dbReference>
<dbReference type="STRING" id="4536.A0A0E0FFK2"/>
<keyword evidence="6" id="KW-0479">Metal-binding</keyword>
<comment type="similarity">
    <text evidence="3">Belongs to the SINA (Seven in absentia) family.</text>
</comment>
<evidence type="ECO:0000256" key="3">
    <source>
        <dbReference type="ARBA" id="ARBA00009119"/>
    </source>
</evidence>
<evidence type="ECO:0000313" key="14">
    <source>
        <dbReference type="Proteomes" id="UP000006591"/>
    </source>
</evidence>
<dbReference type="eggNOG" id="KOG3002">
    <property type="taxonomic scope" value="Eukaryota"/>
</dbReference>
<dbReference type="PANTHER" id="PTHR46632:SF16">
    <property type="entry name" value="E3 UBIQUITIN-PROTEIN LIGASE SINA-LIKE 10"/>
    <property type="match status" value="1"/>
</dbReference>
<dbReference type="Pfam" id="PF21362">
    <property type="entry name" value="Sina_RING"/>
    <property type="match status" value="1"/>
</dbReference>
<keyword evidence="7 11" id="KW-0863">Zinc-finger</keyword>
<dbReference type="Gene3D" id="3.30.40.10">
    <property type="entry name" value="Zinc/RING finger domain, C3HC4 (zinc finger)"/>
    <property type="match status" value="2"/>
</dbReference>
<evidence type="ECO:0000256" key="9">
    <source>
        <dbReference type="ARBA" id="ARBA00022833"/>
    </source>
</evidence>
<evidence type="ECO:0000256" key="4">
    <source>
        <dbReference type="ARBA" id="ARBA00012483"/>
    </source>
</evidence>
<evidence type="ECO:0000256" key="11">
    <source>
        <dbReference type="PROSITE-ProRule" id="PRU00455"/>
    </source>
</evidence>
<dbReference type="Pfam" id="PF21361">
    <property type="entry name" value="Sina_ZnF"/>
    <property type="match status" value="1"/>
</dbReference>
<evidence type="ECO:0000256" key="10">
    <source>
        <dbReference type="ARBA" id="ARBA00024004"/>
    </source>
</evidence>
<dbReference type="HOGENOM" id="CLU_040603_1_1_1"/>
<comment type="function">
    <text evidence="10">E3 ubiquitin-protein ligase that mediates ubiquitination and subsequent proteasomal degradation of target proteins. E3 ubiquitin ligases accept ubiquitin from an E2 ubiquitin-conjugating enzyme in the form of a thioester and then directly transfers the ubiquitin to targeted substrates. It probably triggers the ubiquitin-mediated degradation of different substrates.</text>
</comment>
<dbReference type="InterPro" id="IPR044286">
    <property type="entry name" value="SINL_plant"/>
</dbReference>
<dbReference type="UniPathway" id="UPA00143"/>
<reference evidence="13" key="2">
    <citation type="submission" date="2018-04" db="EMBL/GenBank/DDBJ databases">
        <title>OnivRS2 (Oryza nivara Reference Sequence Version 2).</title>
        <authorList>
            <person name="Zhang J."/>
            <person name="Kudrna D."/>
            <person name="Lee S."/>
            <person name="Talag J."/>
            <person name="Rajasekar S."/>
            <person name="Welchert J."/>
            <person name="Hsing Y.-I."/>
            <person name="Wing R.A."/>
        </authorList>
    </citation>
    <scope>NUCLEOTIDE SEQUENCE [LARGE SCALE GENOMIC DNA]</scope>
</reference>
<dbReference type="PROSITE" id="PS51081">
    <property type="entry name" value="ZF_SIAH"/>
    <property type="match status" value="1"/>
</dbReference>
<dbReference type="InterPro" id="IPR013083">
    <property type="entry name" value="Znf_RING/FYVE/PHD"/>
</dbReference>
<evidence type="ECO:0000256" key="8">
    <source>
        <dbReference type="ARBA" id="ARBA00022786"/>
    </source>
</evidence>
<evidence type="ECO:0000256" key="6">
    <source>
        <dbReference type="ARBA" id="ARBA00022723"/>
    </source>
</evidence>
<dbReference type="GO" id="GO:0016567">
    <property type="term" value="P:protein ubiquitination"/>
    <property type="evidence" value="ECO:0007669"/>
    <property type="project" value="UniProtKB-UniPathway"/>
</dbReference>
<dbReference type="GO" id="GO:0061630">
    <property type="term" value="F:ubiquitin protein ligase activity"/>
    <property type="evidence" value="ECO:0007669"/>
    <property type="project" value="UniProtKB-EC"/>
</dbReference>